<dbReference type="AlphaFoldDB" id="A0AAN5A0E1"/>
<dbReference type="Proteomes" id="UP000199541">
    <property type="component" value="Unassembled WGS sequence"/>
</dbReference>
<protein>
    <submittedName>
        <fullName evidence="1">Uncharacterized protein</fullName>
    </submittedName>
</protein>
<reference evidence="1" key="1">
    <citation type="journal article" date="2014" name="Int. J. Syst. Evol. Microbiol.">
        <title>Complete genome sequence of Corynebacterium casei LMG S-19264T (=DSM 44701T), isolated from a smear-ripened cheese.</title>
        <authorList>
            <consortium name="US DOE Joint Genome Institute (JGI-PGF)"/>
            <person name="Walter F."/>
            <person name="Albersmeier A."/>
            <person name="Kalinowski J."/>
            <person name="Ruckert C."/>
        </authorList>
    </citation>
    <scope>NUCLEOTIDE SEQUENCE</scope>
    <source>
        <strain evidence="1">CGMCC 1.10859</strain>
    </source>
</reference>
<keyword evidence="3" id="KW-1185">Reference proteome</keyword>
<sequence length="78" mass="8459">MCWGCRVRIENRAVSDVIILRVAACLAVIVTEAAPEAPEAEESFSIGAAAVLLAHYSTVTFNGHRTHCDVHYCRAEEG</sequence>
<dbReference type="EMBL" id="BNAB01000014">
    <property type="protein sequence ID" value="GHE04014.1"/>
    <property type="molecule type" value="Genomic_DNA"/>
</dbReference>
<organism evidence="1 4">
    <name type="scientific">Allgaiera indica</name>
    <dbReference type="NCBI Taxonomy" id="765699"/>
    <lineage>
        <taxon>Bacteria</taxon>
        <taxon>Pseudomonadati</taxon>
        <taxon>Pseudomonadota</taxon>
        <taxon>Alphaproteobacteria</taxon>
        <taxon>Rhodobacterales</taxon>
        <taxon>Paracoccaceae</taxon>
        <taxon>Allgaiera</taxon>
    </lineage>
</organism>
<accession>A0AAN5A0E1</accession>
<dbReference type="RefSeq" id="WP_035846964.1">
    <property type="nucleotide sequence ID" value="NZ_BNAB01000014.1"/>
</dbReference>
<dbReference type="Proteomes" id="UP000634647">
    <property type="component" value="Unassembled WGS sequence"/>
</dbReference>
<evidence type="ECO:0000313" key="2">
    <source>
        <dbReference type="EMBL" id="SDX34231.1"/>
    </source>
</evidence>
<reference evidence="1" key="3">
    <citation type="submission" date="2023-06" db="EMBL/GenBank/DDBJ databases">
        <authorList>
            <person name="Sun Q."/>
            <person name="Zhou Y."/>
        </authorList>
    </citation>
    <scope>NUCLEOTIDE SEQUENCE</scope>
    <source>
        <strain evidence="1">CGMCC 1.10859</strain>
    </source>
</reference>
<dbReference type="EMBL" id="FNOB01000014">
    <property type="protein sequence ID" value="SDX34231.1"/>
    <property type="molecule type" value="Genomic_DNA"/>
</dbReference>
<evidence type="ECO:0000313" key="1">
    <source>
        <dbReference type="EMBL" id="GHE04014.1"/>
    </source>
</evidence>
<name>A0AAN5A0E1_9RHOB</name>
<evidence type="ECO:0000313" key="3">
    <source>
        <dbReference type="Proteomes" id="UP000199541"/>
    </source>
</evidence>
<proteinExistence type="predicted"/>
<comment type="caution">
    <text evidence="1">The sequence shown here is derived from an EMBL/GenBank/DDBJ whole genome shotgun (WGS) entry which is preliminary data.</text>
</comment>
<gene>
    <name evidence="1" type="ORF">GCM10008024_29510</name>
    <name evidence="2" type="ORF">SAMN05444006_11430</name>
</gene>
<evidence type="ECO:0000313" key="4">
    <source>
        <dbReference type="Proteomes" id="UP000634647"/>
    </source>
</evidence>
<reference evidence="2 3" key="2">
    <citation type="submission" date="2016-10" db="EMBL/GenBank/DDBJ databases">
        <authorList>
            <person name="Varghese N."/>
            <person name="Submissions S."/>
        </authorList>
    </citation>
    <scope>NUCLEOTIDE SEQUENCE [LARGE SCALE GENOMIC DNA]</scope>
    <source>
        <strain evidence="2 3">DSM 24802</strain>
    </source>
</reference>